<dbReference type="EMBL" id="GBXM01060819">
    <property type="protein sequence ID" value="JAH47758.1"/>
    <property type="molecule type" value="Transcribed_RNA"/>
</dbReference>
<protein>
    <submittedName>
        <fullName evidence="1">Uncharacterized protein</fullName>
    </submittedName>
</protein>
<sequence length="28" mass="3250">MCPLQPHKTFTSATYIHSMNTRSHLFSL</sequence>
<reference evidence="1" key="2">
    <citation type="journal article" date="2015" name="Fish Shellfish Immunol.">
        <title>Early steps in the European eel (Anguilla anguilla)-Vibrio vulnificus interaction in the gills: Role of the RtxA13 toxin.</title>
        <authorList>
            <person name="Callol A."/>
            <person name="Pajuelo D."/>
            <person name="Ebbesson L."/>
            <person name="Teles M."/>
            <person name="MacKenzie S."/>
            <person name="Amaro C."/>
        </authorList>
    </citation>
    <scope>NUCLEOTIDE SEQUENCE</scope>
</reference>
<evidence type="ECO:0000313" key="1">
    <source>
        <dbReference type="EMBL" id="JAH47758.1"/>
    </source>
</evidence>
<reference evidence="1" key="1">
    <citation type="submission" date="2014-11" db="EMBL/GenBank/DDBJ databases">
        <authorList>
            <person name="Amaro Gonzalez C."/>
        </authorList>
    </citation>
    <scope>NUCLEOTIDE SEQUENCE</scope>
</reference>
<name>A0A0E9T540_ANGAN</name>
<proteinExistence type="predicted"/>
<accession>A0A0E9T540</accession>
<dbReference type="EMBL" id="GBXM01062056">
    <property type="protein sequence ID" value="JAH46521.1"/>
    <property type="molecule type" value="Transcribed_RNA"/>
</dbReference>
<organism evidence="1">
    <name type="scientific">Anguilla anguilla</name>
    <name type="common">European freshwater eel</name>
    <name type="synonym">Muraena anguilla</name>
    <dbReference type="NCBI Taxonomy" id="7936"/>
    <lineage>
        <taxon>Eukaryota</taxon>
        <taxon>Metazoa</taxon>
        <taxon>Chordata</taxon>
        <taxon>Craniata</taxon>
        <taxon>Vertebrata</taxon>
        <taxon>Euteleostomi</taxon>
        <taxon>Actinopterygii</taxon>
        <taxon>Neopterygii</taxon>
        <taxon>Teleostei</taxon>
        <taxon>Anguilliformes</taxon>
        <taxon>Anguillidae</taxon>
        <taxon>Anguilla</taxon>
    </lineage>
</organism>
<dbReference type="EMBL" id="GBXM01071050">
    <property type="protein sequence ID" value="JAH37527.1"/>
    <property type="molecule type" value="Transcribed_RNA"/>
</dbReference>
<dbReference type="AlphaFoldDB" id="A0A0E9T540"/>